<dbReference type="EMBL" id="BGZJ01000001">
    <property type="protein sequence ID" value="GBO93587.1"/>
    <property type="molecule type" value="Genomic_DNA"/>
</dbReference>
<dbReference type="AlphaFoldDB" id="A0A388SBA0"/>
<dbReference type="NCBIfam" id="NF003817">
    <property type="entry name" value="PRK05408.1"/>
    <property type="match status" value="1"/>
</dbReference>
<dbReference type="SUPFAM" id="SSF111148">
    <property type="entry name" value="YggX-like"/>
    <property type="match status" value="1"/>
</dbReference>
<protein>
    <recommendedName>
        <fullName evidence="2">Probable Fe(2+)-trafficking protein</fullName>
    </recommendedName>
</protein>
<accession>A0A401LJF2</accession>
<dbReference type="PANTHER" id="PTHR36965">
    <property type="entry name" value="FE(2+)-TRAFFICKING PROTEIN-RELATED"/>
    <property type="match status" value="1"/>
</dbReference>
<sequence>MARMVKCIKLGKELEGLDFPPIPGELGKKIWLNVSKEAWQSWQQLQTMMVNEYQLNLSDPNVRKHLLNQCDKYFFGDGVGTEAVPNYVPPTEAK</sequence>
<gene>
    <name evidence="3" type="ORF">MESMUL_09410</name>
</gene>
<dbReference type="GO" id="GO:0005506">
    <property type="term" value="F:iron ion binding"/>
    <property type="evidence" value="ECO:0007669"/>
    <property type="project" value="UniProtKB-UniRule"/>
</dbReference>
<dbReference type="Pfam" id="PF04362">
    <property type="entry name" value="Iron_traffic"/>
    <property type="match status" value="1"/>
</dbReference>
<dbReference type="OrthoDB" id="9804318at2"/>
<proteinExistence type="inferred from homology"/>
<reference evidence="3 4" key="1">
    <citation type="journal article" date="2018" name="Int. J. Syst. Evol. Microbiol.">
        <title>Mesosutterella multiformis gen. nov., sp. nov., a member of the family Sutterellaceae and Sutterella megalosphaeroides sp. nov., isolated from human faeces.</title>
        <authorList>
            <person name="Sakamoto M."/>
            <person name="Ikeyama N."/>
            <person name="Kunihiro T."/>
            <person name="Iino T."/>
            <person name="Yuki M."/>
            <person name="Ohkuma M."/>
        </authorList>
    </citation>
    <scope>NUCLEOTIDE SEQUENCE [LARGE SCALE GENOMIC DNA]</scope>
    <source>
        <strain evidence="3 4">4NBBH2</strain>
    </source>
</reference>
<evidence type="ECO:0000313" key="3">
    <source>
        <dbReference type="EMBL" id="GBO93587.1"/>
    </source>
</evidence>
<dbReference type="Gene3D" id="1.10.3880.10">
    <property type="entry name" value="Fe(II) trafficking protein YggX"/>
    <property type="match status" value="1"/>
</dbReference>
<dbReference type="RefSeq" id="WP_116269938.1">
    <property type="nucleotide sequence ID" value="NZ_BGZJ01000001.1"/>
</dbReference>
<dbReference type="HAMAP" id="MF_00686">
    <property type="entry name" value="Fe_traffic_YggX"/>
    <property type="match status" value="1"/>
</dbReference>
<comment type="function">
    <text evidence="2">Could be a mediator in iron transactions between iron acquisition and iron-requiring processes, such as synthesis and/or repair of Fe-S clusters in biosynthetic enzymes.</text>
</comment>
<dbReference type="InterPro" id="IPR036766">
    <property type="entry name" value="Fe_traffick_prot_YggX_sf"/>
</dbReference>
<accession>A0A388SBA0</accession>
<dbReference type="GO" id="GO:0005829">
    <property type="term" value="C:cytosol"/>
    <property type="evidence" value="ECO:0007669"/>
    <property type="project" value="TreeGrafter"/>
</dbReference>
<keyword evidence="4" id="KW-1185">Reference proteome</keyword>
<dbReference type="PIRSF" id="PIRSF029827">
    <property type="entry name" value="Fe_traffic_YggX"/>
    <property type="match status" value="1"/>
</dbReference>
<comment type="similarity">
    <text evidence="2">Belongs to the Fe(2+)-trafficking protein family.</text>
</comment>
<dbReference type="PANTHER" id="PTHR36965:SF1">
    <property type="entry name" value="FE(2+)-TRAFFICKING PROTEIN-RELATED"/>
    <property type="match status" value="1"/>
</dbReference>
<evidence type="ECO:0000313" key="4">
    <source>
        <dbReference type="Proteomes" id="UP000266091"/>
    </source>
</evidence>
<evidence type="ECO:0000256" key="1">
    <source>
        <dbReference type="ARBA" id="ARBA00023004"/>
    </source>
</evidence>
<organism evidence="3 4">
    <name type="scientific">Mesosutterella multiformis</name>
    <dbReference type="NCBI Taxonomy" id="2259133"/>
    <lineage>
        <taxon>Bacteria</taxon>
        <taxon>Pseudomonadati</taxon>
        <taxon>Pseudomonadota</taxon>
        <taxon>Betaproteobacteria</taxon>
        <taxon>Burkholderiales</taxon>
        <taxon>Sutterellaceae</taxon>
        <taxon>Mesosutterella</taxon>
    </lineage>
</organism>
<name>A0A388SBA0_9BURK</name>
<dbReference type="GO" id="GO:0034599">
    <property type="term" value="P:cellular response to oxidative stress"/>
    <property type="evidence" value="ECO:0007669"/>
    <property type="project" value="TreeGrafter"/>
</dbReference>
<dbReference type="InterPro" id="IPR007457">
    <property type="entry name" value="Fe_traffick_prot_YggX"/>
</dbReference>
<dbReference type="Proteomes" id="UP000266091">
    <property type="component" value="Unassembled WGS sequence"/>
</dbReference>
<evidence type="ECO:0000256" key="2">
    <source>
        <dbReference type="HAMAP-Rule" id="MF_00686"/>
    </source>
</evidence>
<comment type="caution">
    <text evidence="3">The sequence shown here is derived from an EMBL/GenBank/DDBJ whole genome shotgun (WGS) entry which is preliminary data.</text>
</comment>
<keyword evidence="1 2" id="KW-0408">Iron</keyword>